<feature type="non-terminal residue" evidence="1">
    <location>
        <position position="108"/>
    </location>
</feature>
<name>A0ACA9PHS8_9GLOM</name>
<protein>
    <submittedName>
        <fullName evidence="1">7826_t:CDS:1</fullName>
    </submittedName>
</protein>
<evidence type="ECO:0000313" key="2">
    <source>
        <dbReference type="Proteomes" id="UP000789860"/>
    </source>
</evidence>
<feature type="non-terminal residue" evidence="1">
    <location>
        <position position="1"/>
    </location>
</feature>
<sequence>SAVFLSRTCPCKGSIPYTSAPNKRDKLTFSLVGDIDSLVNMYMVVGPHIQPREKQKVIESIADVIQALSPDKMLQPLLVITNDIMQTMKEANPPQYKEVIVAQLEYLT</sequence>
<comment type="caution">
    <text evidence="1">The sequence shown here is derived from an EMBL/GenBank/DDBJ whole genome shotgun (WGS) entry which is preliminary data.</text>
</comment>
<organism evidence="1 2">
    <name type="scientific">Scutellospora calospora</name>
    <dbReference type="NCBI Taxonomy" id="85575"/>
    <lineage>
        <taxon>Eukaryota</taxon>
        <taxon>Fungi</taxon>
        <taxon>Fungi incertae sedis</taxon>
        <taxon>Mucoromycota</taxon>
        <taxon>Glomeromycotina</taxon>
        <taxon>Glomeromycetes</taxon>
        <taxon>Diversisporales</taxon>
        <taxon>Gigasporaceae</taxon>
        <taxon>Scutellospora</taxon>
    </lineage>
</organism>
<gene>
    <name evidence="1" type="ORF">SCALOS_LOCUS10878</name>
</gene>
<evidence type="ECO:0000313" key="1">
    <source>
        <dbReference type="EMBL" id="CAG8711313.1"/>
    </source>
</evidence>
<dbReference type="Proteomes" id="UP000789860">
    <property type="component" value="Unassembled WGS sequence"/>
</dbReference>
<reference evidence="1" key="1">
    <citation type="submission" date="2021-06" db="EMBL/GenBank/DDBJ databases">
        <authorList>
            <person name="Kallberg Y."/>
            <person name="Tangrot J."/>
            <person name="Rosling A."/>
        </authorList>
    </citation>
    <scope>NUCLEOTIDE SEQUENCE</scope>
    <source>
        <strain evidence="1">AU212A</strain>
    </source>
</reference>
<keyword evidence="2" id="KW-1185">Reference proteome</keyword>
<proteinExistence type="predicted"/>
<accession>A0ACA9PHS8</accession>
<dbReference type="EMBL" id="CAJVPM010043302">
    <property type="protein sequence ID" value="CAG8711313.1"/>
    <property type="molecule type" value="Genomic_DNA"/>
</dbReference>